<protein>
    <recommendedName>
        <fullName evidence="3">Phosphotyrosine protein phosphatase I domain-containing protein</fullName>
    </recommendedName>
</protein>
<organism evidence="1 2">
    <name type="scientific">Nonlabens tegetincola</name>
    <dbReference type="NCBI Taxonomy" id="323273"/>
    <lineage>
        <taxon>Bacteria</taxon>
        <taxon>Pseudomonadati</taxon>
        <taxon>Bacteroidota</taxon>
        <taxon>Flavobacteriia</taxon>
        <taxon>Flavobacteriales</taxon>
        <taxon>Flavobacteriaceae</taxon>
        <taxon>Nonlabens</taxon>
    </lineage>
</organism>
<comment type="caution">
    <text evidence="1">The sequence shown here is derived from an EMBL/GenBank/DDBJ whole genome shotgun (WGS) entry which is preliminary data.</text>
</comment>
<reference evidence="1" key="1">
    <citation type="journal article" date="2014" name="Genome Announc.">
        <title>Draft Genome Sequences of Marine Flavobacterium Nonlabens Strains NR17, NR24, NR27, NR32, NR33, and Ara13.</title>
        <authorList>
            <person name="Nakanishi M."/>
            <person name="Meirelles P."/>
            <person name="Suzuki R."/>
            <person name="Takatani N."/>
            <person name="Mino S."/>
            <person name="Suda W."/>
            <person name="Oshima K."/>
            <person name="Hattori M."/>
            <person name="Ohkuma M."/>
            <person name="Hosokawa M."/>
            <person name="Miyashita K."/>
            <person name="Thompson F.L."/>
            <person name="Niwa A."/>
            <person name="Sawabe T."/>
            <person name="Sawabe T."/>
        </authorList>
    </citation>
    <scope>NUCLEOTIDE SEQUENCE [LARGE SCALE GENOMIC DNA]</scope>
    <source>
        <strain evidence="1">JCM 19294</strain>
    </source>
</reference>
<dbReference type="AlphaFoldDB" id="A0A090Q7V8"/>
<keyword evidence="2" id="KW-1185">Reference proteome</keyword>
<accession>A0A090Q7V8</accession>
<gene>
    <name evidence="1" type="ORF">JCM19294_921</name>
</gene>
<name>A0A090Q7V8_9FLAO</name>
<evidence type="ECO:0008006" key="3">
    <source>
        <dbReference type="Google" id="ProtNLM"/>
    </source>
</evidence>
<proteinExistence type="predicted"/>
<dbReference type="Pfam" id="PF21857">
    <property type="entry name" value="DUF6913"/>
    <property type="match status" value="1"/>
</dbReference>
<dbReference type="InterPro" id="IPR054207">
    <property type="entry name" value="DUF6913"/>
</dbReference>
<dbReference type="STRING" id="319236.BST91_07000"/>
<dbReference type="EMBL" id="BBML01000010">
    <property type="protein sequence ID" value="GAK98287.1"/>
    <property type="molecule type" value="Genomic_DNA"/>
</dbReference>
<evidence type="ECO:0000313" key="2">
    <source>
        <dbReference type="Proteomes" id="UP000029221"/>
    </source>
</evidence>
<dbReference type="Proteomes" id="UP000029221">
    <property type="component" value="Unassembled WGS sequence"/>
</dbReference>
<dbReference type="eggNOG" id="ENOG5030ZHB">
    <property type="taxonomic scope" value="Bacteria"/>
</dbReference>
<sequence length="153" mass="17426">MKSQNRNGVPVVPKSLLVITSSASQIAYDDILRWCEQLKIDDKNLTVLNQVTDKKKFHEMDGIPFDEKSIKWNATVVDEQLVEALEKKHDLQILLIKDPDELATFVTIKAQAALKVAINDAREELYDLSINVSSNDKDVFVKEIAKYIKILTR</sequence>
<evidence type="ECO:0000313" key="1">
    <source>
        <dbReference type="EMBL" id="GAK98287.1"/>
    </source>
</evidence>